<dbReference type="InterPro" id="IPR043129">
    <property type="entry name" value="ATPase_NBD"/>
</dbReference>
<comment type="caution">
    <text evidence="1">The sequence shown here is derived from an EMBL/GenBank/DDBJ whole genome shotgun (WGS) entry which is preliminary data.</text>
</comment>
<dbReference type="PANTHER" id="PTHR32432:SF3">
    <property type="entry name" value="ETHANOLAMINE UTILIZATION PROTEIN EUTJ"/>
    <property type="match status" value="1"/>
</dbReference>
<dbReference type="AlphaFoldDB" id="A0A2M7X5D7"/>
<dbReference type="InterPro" id="IPR005883">
    <property type="entry name" value="PilM"/>
</dbReference>
<dbReference type="PANTHER" id="PTHR32432">
    <property type="entry name" value="CELL DIVISION PROTEIN FTSA-RELATED"/>
    <property type="match status" value="1"/>
</dbReference>
<evidence type="ECO:0000313" key="1">
    <source>
        <dbReference type="EMBL" id="PJA41385.1"/>
    </source>
</evidence>
<feature type="non-terminal residue" evidence="1">
    <location>
        <position position="127"/>
    </location>
</feature>
<dbReference type="Proteomes" id="UP000230683">
    <property type="component" value="Unassembled WGS sequence"/>
</dbReference>
<dbReference type="SUPFAM" id="SSF53067">
    <property type="entry name" value="Actin-like ATPase domain"/>
    <property type="match status" value="1"/>
</dbReference>
<sequence length="127" mass="14116">MNTSQKVLGIDIGTSHIKIVSIEKDKSKNKLLRYAMGPSNGLLAKILSTSNADDNSLSEQLKGFLKDNNFTEASDAVVVIPEQKVFSKVITMPTMSDKEFEQAVEWEAGQHLPQPLSEVYLKYSLQE</sequence>
<dbReference type="InterPro" id="IPR050696">
    <property type="entry name" value="FtsA/MreB"/>
</dbReference>
<protein>
    <recommendedName>
        <fullName evidence="3">SHS2 domain-containing protein</fullName>
    </recommendedName>
</protein>
<evidence type="ECO:0008006" key="3">
    <source>
        <dbReference type="Google" id="ProtNLM"/>
    </source>
</evidence>
<dbReference type="EMBL" id="PFWY01000016">
    <property type="protein sequence ID" value="PJA41385.1"/>
    <property type="molecule type" value="Genomic_DNA"/>
</dbReference>
<dbReference type="Pfam" id="PF11104">
    <property type="entry name" value="PilM_2"/>
    <property type="match status" value="1"/>
</dbReference>
<reference evidence="2" key="1">
    <citation type="submission" date="2017-09" db="EMBL/GenBank/DDBJ databases">
        <title>Depth-based differentiation of microbial function through sediment-hosted aquifers and enrichment of novel symbionts in the deep terrestrial subsurface.</title>
        <authorList>
            <person name="Probst A.J."/>
            <person name="Ladd B."/>
            <person name="Jarett J.K."/>
            <person name="Geller-Mcgrath D.E."/>
            <person name="Sieber C.M.K."/>
            <person name="Emerson J.B."/>
            <person name="Anantharaman K."/>
            <person name="Thomas B.C."/>
            <person name="Malmstrom R."/>
            <person name="Stieglmeier M."/>
            <person name="Klingl A."/>
            <person name="Woyke T."/>
            <person name="Ryan C.M."/>
            <person name="Banfield J.F."/>
        </authorList>
    </citation>
    <scope>NUCLEOTIDE SEQUENCE [LARGE SCALE GENOMIC DNA]</scope>
</reference>
<evidence type="ECO:0000313" key="2">
    <source>
        <dbReference type="Proteomes" id="UP000230683"/>
    </source>
</evidence>
<gene>
    <name evidence="1" type="ORF">CO178_00280</name>
</gene>
<name>A0A2M7X5D7_UNCKA</name>
<organism evidence="1 2">
    <name type="scientific">candidate division WWE3 bacterium CG_4_9_14_3_um_filter_34_6</name>
    <dbReference type="NCBI Taxonomy" id="1975079"/>
    <lineage>
        <taxon>Bacteria</taxon>
        <taxon>Katanobacteria</taxon>
    </lineage>
</organism>
<dbReference type="Gene3D" id="3.30.420.40">
    <property type="match status" value="1"/>
</dbReference>
<proteinExistence type="predicted"/>
<dbReference type="Gene3D" id="3.30.1490.300">
    <property type="match status" value="1"/>
</dbReference>
<accession>A0A2M7X5D7</accession>